<dbReference type="AlphaFoldDB" id="A0A0F9LND4"/>
<reference evidence="1" key="1">
    <citation type="journal article" date="2015" name="Nature">
        <title>Complex archaea that bridge the gap between prokaryotes and eukaryotes.</title>
        <authorList>
            <person name="Spang A."/>
            <person name="Saw J.H."/>
            <person name="Jorgensen S.L."/>
            <person name="Zaremba-Niedzwiedzka K."/>
            <person name="Martijn J."/>
            <person name="Lind A.E."/>
            <person name="van Eijk R."/>
            <person name="Schleper C."/>
            <person name="Guy L."/>
            <person name="Ettema T.J."/>
        </authorList>
    </citation>
    <scope>NUCLEOTIDE SEQUENCE</scope>
</reference>
<protein>
    <submittedName>
        <fullName evidence="1">Uncharacterized protein</fullName>
    </submittedName>
</protein>
<organism evidence="1">
    <name type="scientific">marine sediment metagenome</name>
    <dbReference type="NCBI Taxonomy" id="412755"/>
    <lineage>
        <taxon>unclassified sequences</taxon>
        <taxon>metagenomes</taxon>
        <taxon>ecological metagenomes</taxon>
    </lineage>
</organism>
<accession>A0A0F9LND4</accession>
<evidence type="ECO:0000313" key="1">
    <source>
        <dbReference type="EMBL" id="KKM88731.1"/>
    </source>
</evidence>
<dbReference type="EMBL" id="LAZR01006921">
    <property type="protein sequence ID" value="KKM88731.1"/>
    <property type="molecule type" value="Genomic_DNA"/>
</dbReference>
<gene>
    <name evidence="1" type="ORF">LCGC14_1255870</name>
</gene>
<comment type="caution">
    <text evidence="1">The sequence shown here is derived from an EMBL/GenBank/DDBJ whole genome shotgun (WGS) entry which is preliminary data.</text>
</comment>
<name>A0A0F9LND4_9ZZZZ</name>
<sequence>MSMTELERAKQGQACASAVWDEHYERFGVGMPKWINKSLAYWQCRVTELEAAEKQAEKRHMTLWETLTDLRERFGRLIEQMDHLLADQEAADAKIDRLTADVERLQAADVPTLLKNIEHDANGMTCALSGPKQMKEVKHEGK</sequence>
<proteinExistence type="predicted"/>